<dbReference type="OrthoDB" id="5406014at2759"/>
<keyword evidence="5" id="KW-1185">Reference proteome</keyword>
<evidence type="ECO:0008006" key="6">
    <source>
        <dbReference type="Google" id="ProtNLM"/>
    </source>
</evidence>
<evidence type="ECO:0000313" key="4">
    <source>
        <dbReference type="EnsemblMetazoa" id="CLYHEMP020818.2"/>
    </source>
</evidence>
<dbReference type="GO" id="GO:0030837">
    <property type="term" value="P:negative regulation of actin filament polymerization"/>
    <property type="evidence" value="ECO:0007669"/>
    <property type="project" value="InterPro"/>
</dbReference>
<evidence type="ECO:0000256" key="3">
    <source>
        <dbReference type="SAM" id="MobiDB-lite"/>
    </source>
</evidence>
<dbReference type="PROSITE" id="PS50088">
    <property type="entry name" value="ANK_REPEAT"/>
    <property type="match status" value="1"/>
</dbReference>
<feature type="repeat" description="ANK" evidence="1">
    <location>
        <begin position="1097"/>
        <end position="1129"/>
    </location>
</feature>
<keyword evidence="2" id="KW-0175">Coiled coil</keyword>
<evidence type="ECO:0000256" key="2">
    <source>
        <dbReference type="SAM" id="Coils"/>
    </source>
</evidence>
<dbReference type="PANTHER" id="PTHR24168:SF21">
    <property type="entry name" value="KANK, ISOFORM D"/>
    <property type="match status" value="1"/>
</dbReference>
<protein>
    <recommendedName>
        <fullName evidence="6">KN motif and ankyrin repeat domain-containing protein 1</fullName>
    </recommendedName>
</protein>
<proteinExistence type="predicted"/>
<feature type="region of interest" description="Disordered" evidence="3">
    <location>
        <begin position="1"/>
        <end position="22"/>
    </location>
</feature>
<dbReference type="RefSeq" id="XP_066918150.1">
    <property type="nucleotide sequence ID" value="XM_067062049.1"/>
</dbReference>
<feature type="compositionally biased region" description="Basic residues" evidence="3">
    <location>
        <begin position="1"/>
        <end position="10"/>
    </location>
</feature>
<evidence type="ECO:0000256" key="1">
    <source>
        <dbReference type="PROSITE-ProRule" id="PRU00023"/>
    </source>
</evidence>
<keyword evidence="1" id="KW-0040">ANK repeat</keyword>
<feature type="compositionally biased region" description="Low complexity" evidence="3">
    <location>
        <begin position="175"/>
        <end position="185"/>
    </location>
</feature>
<feature type="region of interest" description="Disordered" evidence="3">
    <location>
        <begin position="42"/>
        <end position="69"/>
    </location>
</feature>
<feature type="compositionally biased region" description="Polar residues" evidence="3">
    <location>
        <begin position="161"/>
        <end position="174"/>
    </location>
</feature>
<dbReference type="Gene3D" id="1.25.40.20">
    <property type="entry name" value="Ankyrin repeat-containing domain"/>
    <property type="match status" value="1"/>
</dbReference>
<dbReference type="GeneID" id="136805475"/>
<name>A0A7M5XC72_9CNID</name>
<accession>A0A7M5XC72</accession>
<evidence type="ECO:0000313" key="5">
    <source>
        <dbReference type="Proteomes" id="UP000594262"/>
    </source>
</evidence>
<dbReference type="Proteomes" id="UP000594262">
    <property type="component" value="Unplaced"/>
</dbReference>
<dbReference type="EnsemblMetazoa" id="CLYHEMT020818.2">
    <property type="protein sequence ID" value="CLYHEMP020818.2"/>
    <property type="gene ID" value="CLYHEMG020818"/>
</dbReference>
<reference evidence="4" key="1">
    <citation type="submission" date="2021-01" db="UniProtKB">
        <authorList>
            <consortium name="EnsemblMetazoa"/>
        </authorList>
    </citation>
    <scope>IDENTIFICATION</scope>
</reference>
<dbReference type="Pfam" id="PF12796">
    <property type="entry name" value="Ank_2"/>
    <property type="match status" value="1"/>
</dbReference>
<feature type="compositionally biased region" description="Polar residues" evidence="3">
    <location>
        <begin position="123"/>
        <end position="147"/>
    </location>
</feature>
<dbReference type="AlphaFoldDB" id="A0A7M5XC72"/>
<dbReference type="SUPFAM" id="SSF48403">
    <property type="entry name" value="Ankyrin repeat"/>
    <property type="match status" value="1"/>
</dbReference>
<dbReference type="PANTHER" id="PTHR24168">
    <property type="entry name" value="KN MOTIF AND ANKYRIN REPEAT DOMAIN-CONTAINING"/>
    <property type="match status" value="1"/>
</dbReference>
<dbReference type="PROSITE" id="PS50297">
    <property type="entry name" value="ANK_REP_REGION"/>
    <property type="match status" value="1"/>
</dbReference>
<organism evidence="4 5">
    <name type="scientific">Clytia hemisphaerica</name>
    <dbReference type="NCBI Taxonomy" id="252671"/>
    <lineage>
        <taxon>Eukaryota</taxon>
        <taxon>Metazoa</taxon>
        <taxon>Cnidaria</taxon>
        <taxon>Hydrozoa</taxon>
        <taxon>Hydroidolina</taxon>
        <taxon>Leptothecata</taxon>
        <taxon>Obeliida</taxon>
        <taxon>Clytiidae</taxon>
        <taxon>Clytia</taxon>
    </lineage>
</organism>
<dbReference type="InterPro" id="IPR036770">
    <property type="entry name" value="Ankyrin_rpt-contain_sf"/>
</dbReference>
<dbReference type="SMART" id="SM00248">
    <property type="entry name" value="ANK"/>
    <property type="match status" value="5"/>
</dbReference>
<dbReference type="GO" id="GO:0005856">
    <property type="term" value="C:cytoskeleton"/>
    <property type="evidence" value="ECO:0007669"/>
    <property type="project" value="TreeGrafter"/>
</dbReference>
<dbReference type="InterPro" id="IPR047184">
    <property type="entry name" value="KANK1-4"/>
</dbReference>
<dbReference type="InterPro" id="IPR002110">
    <property type="entry name" value="Ankyrin_rpt"/>
</dbReference>
<dbReference type="GO" id="GO:0005737">
    <property type="term" value="C:cytoplasm"/>
    <property type="evidence" value="ECO:0007669"/>
    <property type="project" value="TreeGrafter"/>
</dbReference>
<feature type="region of interest" description="Disordered" evidence="3">
    <location>
        <begin position="123"/>
        <end position="200"/>
    </location>
</feature>
<sequence>MSQRIIRRIKNPQTEEGDRQKKLNRRSKLFYVTCDYIEVNANQNGSGDSASPPHTPTNEEFENAETGDREKMKSGLIINVHSEPVNLFVDGNSDVAARKKRNRKSKLFYVSCDEINVNSILDDSQSSIDGSVNGSPASTPDSSTTMFSKMIRPSNLPLKNHSMTSSGEGTPTNLSSPSSGRSTPSFRKKPKRPEIKLSEHNKQYRDYIEILRAESLQSLHSEQGENGDQGAGVEISEEMIAKAFLSSHMKNELSDNFTTSTPHASNGNVESIDRLKAQRICMRRPTSPASIFLQPLLEAENSDNLLTEIYDKLVPVLNKAKQQETELDQLSTLQVKVAVLQEEKRQLAALLKEKRENSAKENSKGTRDVGVQKTLEILTEISHVSSQTAQLETSSILIGDDSPAWLDKMDKGIQQQVISTDSSCQNEPVETTDFGTETFQTVMQDCGLDPIEKQMNSVSCQKTPRTNTHHTQTAQKTFETFSSMIGCSSTALVDQGAGRDHEVSFNDNTAQTSIEQESISCQTVAMVTSSASIQVDPLPGNDFSCGVGIADLKMVDRAVEYFPEQSDACVSTEVKETRDSGVQRSPDSVSVAIGDGNVFDVICDRCSTLETRDLGTGCHVTSDTPSCIDDKLCECVKPQVCDISVGDFSISDTFCDRCDNLQTRDIGVGNILLTRHVCVGNNLQTRNMGVGNNIQTLDANVGNNLQTSDMCVGNNLLTRDFGVGNNLQTRNMGVGHNLQTQDASVGNNLQTSEIGIGDSETMTTIWCDKCTNLKTREICVGGDYDINNIVCDECNNKPATTSVAIGDYDVTDTKCEDCEKNSKRDSSYFNFDFNIENMTRDSHVQPQQQKPIICHYCGNKVDLDDDDMDETLQQMRDSMHKLSNKQSGGLKRSDARKHLNLDLLDDDRSGATYKDLTPVTPSSEEADLIRQEFKEEFSEDEDDGFEETSHDDVVQACKMLHSHFSGEKPLKQNQMMKYMGIVQALWFKTVKKRRANASVVKSYLDLFQNRIPELLETIVNLSDDEGNTALHFAFTYKNLGAASILLDSGECCVDLVNQAGYSPLMLAALVGFERKNDKYIMQRLIRMGDINKESSETGETPLMLAISRGHANMVELLLDVGCDINAVDDDGSSALMCACEHGNANIVKMLLANPDCDATVEDNEGSTALSIAMDSRRKDLALLIYGSMNFDARGQIKLSPSKQSLLGLGRRSPSPVIGRR</sequence>
<feature type="coiled-coil region" evidence="2">
    <location>
        <begin position="330"/>
        <end position="360"/>
    </location>
</feature>